<dbReference type="GO" id="GO:0003676">
    <property type="term" value="F:nucleic acid binding"/>
    <property type="evidence" value="ECO:0007669"/>
    <property type="project" value="InterPro"/>
</dbReference>
<dbReference type="SUPFAM" id="SSF56219">
    <property type="entry name" value="DNase I-like"/>
    <property type="match status" value="1"/>
</dbReference>
<dbReference type="Gene3D" id="3.30.420.10">
    <property type="entry name" value="Ribonuclease H-like superfamily/Ribonuclease H"/>
    <property type="match status" value="1"/>
</dbReference>
<dbReference type="PROSITE" id="PS50879">
    <property type="entry name" value="RNASE_H_1"/>
    <property type="match status" value="1"/>
</dbReference>
<dbReference type="Pfam" id="PF03372">
    <property type="entry name" value="Exo_endo_phos"/>
    <property type="match status" value="1"/>
</dbReference>
<evidence type="ECO:0000313" key="3">
    <source>
        <dbReference type="Proteomes" id="UP000652761"/>
    </source>
</evidence>
<name>A0A843V5B6_COLES</name>
<dbReference type="InterPro" id="IPR012337">
    <property type="entry name" value="RNaseH-like_sf"/>
</dbReference>
<feature type="domain" description="RNase H type-1" evidence="1">
    <location>
        <begin position="465"/>
        <end position="594"/>
    </location>
</feature>
<proteinExistence type="predicted"/>
<dbReference type="InterPro" id="IPR044730">
    <property type="entry name" value="RNase_H-like_dom_plant"/>
</dbReference>
<dbReference type="OrthoDB" id="1937198at2759"/>
<evidence type="ECO:0000313" key="2">
    <source>
        <dbReference type="EMBL" id="MQL86849.1"/>
    </source>
</evidence>
<keyword evidence="3" id="KW-1185">Reference proteome</keyword>
<dbReference type="Proteomes" id="UP000652761">
    <property type="component" value="Unassembled WGS sequence"/>
</dbReference>
<sequence length="712" mass="78940">MPIRLPDVGNLPVRLVAEAMLSFILLLDTCVRYPLRDFSPFAGGGSGYGALMGINIQGRHKGVSNAASRKSLKNTVKKHNPQIVGISEPKTSFSKALALCKSLRMDSCAGNMEDESKIWVFWRTQDSVQVVASTSQSISLVCNAGTSSMYYLTVVYADCNPAVRRDLFSDLLLFAQSLQNVLWLVTGDFNYIAQPSEKLDGNLSSSISMFDFNDFIMAAGLFDAGYIGSPYIWSNNGTGSASVRSRLDRALFNSLWQDNMPGTIVHHLPHGVSDHSPLLDSIEAAESIVSHTEQEFDSNPSEANTIAMSEAQARLRQALLNDEKLWCQKARMEWLQNGDRNTAFYQAVVKNNRRKNYIHRLKIEGADQWCEDQEKLKEVASSFFEGLLTTEQTIVNADLLQLIPHLISEEHNSSLCAIPGSDEVKAAVKVMNGKGALGPDGFPGSFYSICWDIVGEDVLPRWNPPQYGFSLNVDGACKGNPGPCGGCGCIRDSNGDIHLGFAFYYGQGNNMLAEVRALCDGLRLAEHRGLPISTVNSDSLALVHSFNSNMCPSWKCTWWWRIARSSLSKPNIKLVHVYLDTNRMADALTSYACDRGGEIACKTMYQNKIKKIKNSTKSKCLSTALEKPVDSPAQTEHMGFWKGSLVDRTKSSIDRSTQETISREVQSSAFCKSVCICRQMHILLPTDEEKISIRDLHMFSTWVFPFTMTLHT</sequence>
<dbReference type="Gene3D" id="3.60.10.10">
    <property type="entry name" value="Endonuclease/exonuclease/phosphatase"/>
    <property type="match status" value="1"/>
</dbReference>
<dbReference type="Pfam" id="PF13456">
    <property type="entry name" value="RVT_3"/>
    <property type="match status" value="1"/>
</dbReference>
<dbReference type="InterPro" id="IPR002156">
    <property type="entry name" value="RNaseH_domain"/>
</dbReference>
<dbReference type="InterPro" id="IPR036691">
    <property type="entry name" value="Endo/exonu/phosph_ase_sf"/>
</dbReference>
<dbReference type="CDD" id="cd06222">
    <property type="entry name" value="RNase_H_like"/>
    <property type="match status" value="1"/>
</dbReference>
<dbReference type="InterPro" id="IPR036397">
    <property type="entry name" value="RNaseH_sf"/>
</dbReference>
<accession>A0A843V5B6</accession>
<protein>
    <recommendedName>
        <fullName evidence="1">RNase H type-1 domain-containing protein</fullName>
    </recommendedName>
</protein>
<dbReference type="SUPFAM" id="SSF53098">
    <property type="entry name" value="Ribonuclease H-like"/>
    <property type="match status" value="1"/>
</dbReference>
<organism evidence="2 3">
    <name type="scientific">Colocasia esculenta</name>
    <name type="common">Wild taro</name>
    <name type="synonym">Arum esculentum</name>
    <dbReference type="NCBI Taxonomy" id="4460"/>
    <lineage>
        <taxon>Eukaryota</taxon>
        <taxon>Viridiplantae</taxon>
        <taxon>Streptophyta</taxon>
        <taxon>Embryophyta</taxon>
        <taxon>Tracheophyta</taxon>
        <taxon>Spermatophyta</taxon>
        <taxon>Magnoliopsida</taxon>
        <taxon>Liliopsida</taxon>
        <taxon>Araceae</taxon>
        <taxon>Aroideae</taxon>
        <taxon>Colocasieae</taxon>
        <taxon>Colocasia</taxon>
    </lineage>
</organism>
<reference evidence="2" key="1">
    <citation type="submission" date="2017-07" db="EMBL/GenBank/DDBJ databases">
        <title>Taro Niue Genome Assembly and Annotation.</title>
        <authorList>
            <person name="Atibalentja N."/>
            <person name="Keating K."/>
            <person name="Fields C.J."/>
        </authorList>
    </citation>
    <scope>NUCLEOTIDE SEQUENCE</scope>
    <source>
        <strain evidence="2">Niue_2</strain>
        <tissue evidence="2">Leaf</tissue>
    </source>
</reference>
<comment type="caution">
    <text evidence="2">The sequence shown here is derived from an EMBL/GenBank/DDBJ whole genome shotgun (WGS) entry which is preliminary data.</text>
</comment>
<dbReference type="EMBL" id="NMUH01000931">
    <property type="protein sequence ID" value="MQL86849.1"/>
    <property type="molecule type" value="Genomic_DNA"/>
</dbReference>
<dbReference type="PANTHER" id="PTHR33710">
    <property type="entry name" value="BNAC02G09200D PROTEIN"/>
    <property type="match status" value="1"/>
</dbReference>
<dbReference type="InterPro" id="IPR005135">
    <property type="entry name" value="Endo/exonuclease/phosphatase"/>
</dbReference>
<dbReference type="PANTHER" id="PTHR33710:SF79">
    <property type="entry name" value="OS06G0205337 PROTEIN"/>
    <property type="match status" value="1"/>
</dbReference>
<gene>
    <name evidence="2" type="ORF">Taro_019382</name>
</gene>
<evidence type="ECO:0000259" key="1">
    <source>
        <dbReference type="PROSITE" id="PS50879"/>
    </source>
</evidence>
<dbReference type="AlphaFoldDB" id="A0A843V5B6"/>
<dbReference type="GO" id="GO:0004523">
    <property type="term" value="F:RNA-DNA hybrid ribonuclease activity"/>
    <property type="evidence" value="ECO:0007669"/>
    <property type="project" value="InterPro"/>
</dbReference>